<evidence type="ECO:0000313" key="6">
    <source>
        <dbReference type="Proteomes" id="UP000306102"/>
    </source>
</evidence>
<sequence>MASELCIERNDSKWEIRDSPAKKQRCEGYASPPPPPSPSALCSSAEEEKKDPRSKIVFYNYDDDSDVEDDSDGMHEFTDKEFQEYDRQLTQSDGFDVMYFPRSFGCGGTAPVFNLDEIADDLKTFAELALKQYNDKEFKNLEFVKVVKENRGLCAGFMYYITFDVKDADAVDGDTMEFQASPKGFRPINLEGTTPQRLKALPPGQPLGVHRLCQLVVVLMELCDHLCPHFGHYDHQWLWPPLWLLYVPPVYFWFLSPVIPEYSINERLVEHPLVHLNPFKILNPVVEVKVYHQFATHFNLNTDFGKSHLCPHFGHYDHHWLWPPLWLLYVPPFYFWFLSPVIPEYSINQRLVEHPLVHFDPFKILIPCPGESFPPVRYPLQSQHRFWQK</sequence>
<keyword evidence="2" id="KW-0789">Thiol protease inhibitor</keyword>
<feature type="compositionally biased region" description="Basic and acidic residues" evidence="3">
    <location>
        <begin position="17"/>
        <end position="26"/>
    </location>
</feature>
<dbReference type="Proteomes" id="UP000306102">
    <property type="component" value="Unassembled WGS sequence"/>
</dbReference>
<protein>
    <recommendedName>
        <fullName evidence="4">Cystatin domain-containing protein</fullName>
    </recommendedName>
</protein>
<dbReference type="SUPFAM" id="SSF54403">
    <property type="entry name" value="Cystatin/monellin"/>
    <property type="match status" value="1"/>
</dbReference>
<gene>
    <name evidence="5" type="ORF">TEA_013571</name>
</gene>
<dbReference type="AlphaFoldDB" id="A0A4S4D320"/>
<dbReference type="InterPro" id="IPR006525">
    <property type="entry name" value="Cystatin-related_pln"/>
</dbReference>
<evidence type="ECO:0000313" key="5">
    <source>
        <dbReference type="EMBL" id="THF95555.1"/>
    </source>
</evidence>
<proteinExistence type="predicted"/>
<dbReference type="Gene3D" id="3.10.450.10">
    <property type="match status" value="1"/>
</dbReference>
<dbReference type="InterPro" id="IPR000010">
    <property type="entry name" value="Cystatin_dom"/>
</dbReference>
<dbReference type="STRING" id="542762.A0A4S4D320"/>
<dbReference type="GO" id="GO:0004869">
    <property type="term" value="F:cysteine-type endopeptidase inhibitor activity"/>
    <property type="evidence" value="ECO:0007669"/>
    <property type="project" value="UniProtKB-KW"/>
</dbReference>
<dbReference type="EMBL" id="SDRB02013229">
    <property type="protein sequence ID" value="THF95555.1"/>
    <property type="molecule type" value="Genomic_DNA"/>
</dbReference>
<reference evidence="5 6" key="1">
    <citation type="journal article" date="2018" name="Proc. Natl. Acad. Sci. U.S.A.">
        <title>Draft genome sequence of Camellia sinensis var. sinensis provides insights into the evolution of the tea genome and tea quality.</title>
        <authorList>
            <person name="Wei C."/>
            <person name="Yang H."/>
            <person name="Wang S."/>
            <person name="Zhao J."/>
            <person name="Liu C."/>
            <person name="Gao L."/>
            <person name="Xia E."/>
            <person name="Lu Y."/>
            <person name="Tai Y."/>
            <person name="She G."/>
            <person name="Sun J."/>
            <person name="Cao H."/>
            <person name="Tong W."/>
            <person name="Gao Q."/>
            <person name="Li Y."/>
            <person name="Deng W."/>
            <person name="Jiang X."/>
            <person name="Wang W."/>
            <person name="Chen Q."/>
            <person name="Zhang S."/>
            <person name="Li H."/>
            <person name="Wu J."/>
            <person name="Wang P."/>
            <person name="Li P."/>
            <person name="Shi C."/>
            <person name="Zheng F."/>
            <person name="Jian J."/>
            <person name="Huang B."/>
            <person name="Shan D."/>
            <person name="Shi M."/>
            <person name="Fang C."/>
            <person name="Yue Y."/>
            <person name="Li F."/>
            <person name="Li D."/>
            <person name="Wei S."/>
            <person name="Han B."/>
            <person name="Jiang C."/>
            <person name="Yin Y."/>
            <person name="Xia T."/>
            <person name="Zhang Z."/>
            <person name="Bennetzen J.L."/>
            <person name="Zhao S."/>
            <person name="Wan X."/>
        </authorList>
    </citation>
    <scope>NUCLEOTIDE SEQUENCE [LARGE SCALE GENOMIC DNA]</scope>
    <source>
        <strain evidence="6">cv. Shuchazao</strain>
        <tissue evidence="5">Leaf</tissue>
    </source>
</reference>
<dbReference type="PANTHER" id="PTHR31228">
    <property type="entry name" value="CYSTATIN/MONELLIN SUPERFAMILY PROTEIN"/>
    <property type="match status" value="1"/>
</dbReference>
<name>A0A4S4D320_CAMSN</name>
<evidence type="ECO:0000256" key="3">
    <source>
        <dbReference type="SAM" id="MobiDB-lite"/>
    </source>
</evidence>
<dbReference type="InterPro" id="IPR046350">
    <property type="entry name" value="Cystatin_sf"/>
</dbReference>
<dbReference type="Pfam" id="PF00031">
    <property type="entry name" value="Cystatin"/>
    <property type="match status" value="1"/>
</dbReference>
<evidence type="ECO:0000256" key="1">
    <source>
        <dbReference type="ARBA" id="ARBA00022690"/>
    </source>
</evidence>
<feature type="region of interest" description="Disordered" evidence="3">
    <location>
        <begin position="17"/>
        <end position="53"/>
    </location>
</feature>
<dbReference type="PANTHER" id="PTHR31228:SF22">
    <property type="entry name" value="CYSTATIN_MONELLIN SUPERFAMILY PROTEIN"/>
    <property type="match status" value="1"/>
</dbReference>
<accession>A0A4S4D320</accession>
<dbReference type="NCBIfam" id="TIGR01638">
    <property type="entry name" value="Atha_cystat_rel"/>
    <property type="match status" value="1"/>
</dbReference>
<organism evidence="5 6">
    <name type="scientific">Camellia sinensis var. sinensis</name>
    <name type="common">China tea</name>
    <dbReference type="NCBI Taxonomy" id="542762"/>
    <lineage>
        <taxon>Eukaryota</taxon>
        <taxon>Viridiplantae</taxon>
        <taxon>Streptophyta</taxon>
        <taxon>Embryophyta</taxon>
        <taxon>Tracheophyta</taxon>
        <taxon>Spermatophyta</taxon>
        <taxon>Magnoliopsida</taxon>
        <taxon>eudicotyledons</taxon>
        <taxon>Gunneridae</taxon>
        <taxon>Pentapetalae</taxon>
        <taxon>asterids</taxon>
        <taxon>Ericales</taxon>
        <taxon>Theaceae</taxon>
        <taxon>Camellia</taxon>
    </lineage>
</organism>
<evidence type="ECO:0000256" key="2">
    <source>
        <dbReference type="ARBA" id="ARBA00022704"/>
    </source>
</evidence>
<feature type="domain" description="Cystatin" evidence="4">
    <location>
        <begin position="121"/>
        <end position="171"/>
    </location>
</feature>
<evidence type="ECO:0000259" key="4">
    <source>
        <dbReference type="Pfam" id="PF00031"/>
    </source>
</evidence>
<comment type="caution">
    <text evidence="5">The sequence shown here is derived from an EMBL/GenBank/DDBJ whole genome shotgun (WGS) entry which is preliminary data.</text>
</comment>
<keyword evidence="1" id="KW-0646">Protease inhibitor</keyword>
<dbReference type="CDD" id="cd00042">
    <property type="entry name" value="CY"/>
    <property type="match status" value="1"/>
</dbReference>
<keyword evidence="6" id="KW-1185">Reference proteome</keyword>